<accession>A0A4Z1PBX1</accession>
<reference evidence="1 2" key="1">
    <citation type="submission" date="2019-04" db="EMBL/GenBank/DDBJ databases">
        <title>High contiguity whole genome sequence and gene annotation resource for two Venturia nashicola isolates.</title>
        <authorList>
            <person name="Prokchorchik M."/>
            <person name="Won K."/>
            <person name="Lee Y."/>
            <person name="Choi E.D."/>
            <person name="Segonzac C."/>
            <person name="Sohn K.H."/>
        </authorList>
    </citation>
    <scope>NUCLEOTIDE SEQUENCE [LARGE SCALE GENOMIC DNA]</scope>
    <source>
        <strain evidence="1 2">PRI2</strain>
    </source>
</reference>
<keyword evidence="2" id="KW-1185">Reference proteome</keyword>
<organism evidence="1 2">
    <name type="scientific">Venturia nashicola</name>
    <dbReference type="NCBI Taxonomy" id="86259"/>
    <lineage>
        <taxon>Eukaryota</taxon>
        <taxon>Fungi</taxon>
        <taxon>Dikarya</taxon>
        <taxon>Ascomycota</taxon>
        <taxon>Pezizomycotina</taxon>
        <taxon>Dothideomycetes</taxon>
        <taxon>Pleosporomycetidae</taxon>
        <taxon>Venturiales</taxon>
        <taxon>Venturiaceae</taxon>
        <taxon>Venturia</taxon>
    </lineage>
</organism>
<dbReference type="Proteomes" id="UP000298493">
    <property type="component" value="Unassembled WGS sequence"/>
</dbReference>
<evidence type="ECO:0000313" key="1">
    <source>
        <dbReference type="EMBL" id="TID19081.1"/>
    </source>
</evidence>
<dbReference type="EMBL" id="SNSC02000013">
    <property type="protein sequence ID" value="TID19081.1"/>
    <property type="molecule type" value="Genomic_DNA"/>
</dbReference>
<sequence length="170" mass="19572">MKNLTNLNSSQTVDSMAKKRRAIAQPPEVRQQFKALPDPSTGSKTTLLSLPRELRQAIFLLARPHRTTWTEEKEWIQKTAEIWRRAFADPAVNEDIGYVEQKVVERLTKELKDGMGWEWAELQRQEISLDKEAFENCLWGRLVRPTGVEWTIGKPGKTCLVVLKVLGLKM</sequence>
<dbReference type="AlphaFoldDB" id="A0A4Z1PBX1"/>
<evidence type="ECO:0000313" key="2">
    <source>
        <dbReference type="Proteomes" id="UP000298493"/>
    </source>
</evidence>
<gene>
    <name evidence="1" type="ORF">E6O75_ATG06202</name>
</gene>
<proteinExistence type="predicted"/>
<comment type="caution">
    <text evidence="1">The sequence shown here is derived from an EMBL/GenBank/DDBJ whole genome shotgun (WGS) entry which is preliminary data.</text>
</comment>
<protein>
    <submittedName>
        <fullName evidence="1">Uncharacterized protein</fullName>
    </submittedName>
</protein>
<name>A0A4Z1PBX1_9PEZI</name>